<comment type="subunit">
    <text evidence="9">The system is composed of three essential subunits: KdpA, KdpB and KdpC.</text>
</comment>
<feature type="transmembrane region" description="Helical" evidence="9">
    <location>
        <begin position="475"/>
        <end position="497"/>
    </location>
</feature>
<keyword evidence="7 9" id="KW-0406">Ion transport</keyword>
<dbReference type="HAMAP" id="MF_00275">
    <property type="entry name" value="KdpA"/>
    <property type="match status" value="1"/>
</dbReference>
<comment type="similarity">
    <text evidence="9">Belongs to the KdpA family.</text>
</comment>
<feature type="transmembrane region" description="Helical" evidence="9">
    <location>
        <begin position="57"/>
        <end position="75"/>
    </location>
</feature>
<keyword evidence="6 9" id="KW-1133">Transmembrane helix</keyword>
<dbReference type="InterPro" id="IPR004623">
    <property type="entry name" value="KdpA"/>
</dbReference>
<feature type="transmembrane region" description="Helical" evidence="9">
    <location>
        <begin position="170"/>
        <end position="190"/>
    </location>
</feature>
<dbReference type="Pfam" id="PF03814">
    <property type="entry name" value="KdpA"/>
    <property type="match status" value="1"/>
</dbReference>
<feature type="transmembrane region" description="Helical" evidence="9">
    <location>
        <begin position="370"/>
        <end position="390"/>
    </location>
</feature>
<accession>A0ABX5L531</accession>
<dbReference type="PANTHER" id="PTHR30607">
    <property type="entry name" value="POTASSIUM-TRANSPORTING ATPASE A CHAIN"/>
    <property type="match status" value="1"/>
</dbReference>
<dbReference type="PIRSF" id="PIRSF001294">
    <property type="entry name" value="K_ATPaseA"/>
    <property type="match status" value="1"/>
</dbReference>
<evidence type="ECO:0000313" key="11">
    <source>
        <dbReference type="Proteomes" id="UP000245514"/>
    </source>
</evidence>
<dbReference type="RefSeq" id="WP_109304236.1">
    <property type="nucleotide sequence ID" value="NZ_QFWG01000013.1"/>
</dbReference>
<keyword evidence="3 9" id="KW-0633">Potassium transport</keyword>
<dbReference type="PANTHER" id="PTHR30607:SF2">
    <property type="entry name" value="POTASSIUM-TRANSPORTING ATPASE POTASSIUM-BINDING SUBUNIT"/>
    <property type="match status" value="1"/>
</dbReference>
<comment type="function">
    <text evidence="9">Part of the high-affinity ATP-driven potassium transport (or Kdp) system, which catalyzes the hydrolysis of ATP coupled with the electrogenic transport of potassium into the cytoplasm. This subunit binds the extracellular potassium ions and delivers the ions to the membrane domain of KdpB through an intramembrane tunnel.</text>
</comment>
<feature type="transmembrane region" description="Helical" evidence="9">
    <location>
        <begin position="411"/>
        <end position="430"/>
    </location>
</feature>
<comment type="caution">
    <text evidence="9">Lacks conserved residue(s) required for the propagation of feature annotation.</text>
</comment>
<keyword evidence="1 9" id="KW-0813">Transport</keyword>
<feature type="transmembrane region" description="Helical" evidence="9">
    <location>
        <begin position="132"/>
        <end position="150"/>
    </location>
</feature>
<sequence>MGYLQIAIVLAALALCYRPFGAYMAHAYTSPRHVAVEKGIYKAFGINPESQHPWRVYLRNVLAFSAISIFMLYLLQRTQHLLPLGHGVGPVHTDQAWNTAVSFTTNTNWQSYSGETAMSQLTQLLGQNLQNFVSAAVGMAVAVALVRGIAHRNGHPELGNFWVDLVRGCLRILLPIALIGATLLLIGGAIQNLNGPTTITTLTGGTQTIPGGALASQEAIKELGTNGGGYFNANSAHPFENPTGWTNLLEIFLILLIPTCLTRTYGIMVGSKKHGWAVLAAMTTIFTISLCLLIWSELANKDSAITTAGAAMEGRETRLGIIPSAFFATATTLTSTGAVDSFHSSYSAFGGGILTLNMLLGEIAPGGVGSGLYGMLIIAMLAVFISGLMVGRSPEYLGKKIGVKEIKLIAGYTLVVPVTVLTGVGISMVLPGVRESILNAGPHGLTEVLYAFTSGANNNGSAFAGLSADTPYLNYAIAIAMLIGRFVPIALVLALAGTLAAQKPTPETAGTLPTHKPLFVGVMVGTSYIVTGLTFLPVLALGPLAEGLS</sequence>
<evidence type="ECO:0000256" key="6">
    <source>
        <dbReference type="ARBA" id="ARBA00022989"/>
    </source>
</evidence>
<protein>
    <recommendedName>
        <fullName evidence="9">Potassium-transporting ATPase potassium-binding subunit</fullName>
    </recommendedName>
    <alternativeName>
        <fullName evidence="9">ATP phosphohydrolase [potassium-transporting] A chain</fullName>
    </alternativeName>
    <alternativeName>
        <fullName evidence="9">Potassium-binding and translocating subunit A</fullName>
    </alternativeName>
    <alternativeName>
        <fullName evidence="9">Potassium-translocating ATPase A chain</fullName>
    </alternativeName>
</protein>
<evidence type="ECO:0000256" key="2">
    <source>
        <dbReference type="ARBA" id="ARBA00022475"/>
    </source>
</evidence>
<evidence type="ECO:0000256" key="3">
    <source>
        <dbReference type="ARBA" id="ARBA00022538"/>
    </source>
</evidence>
<feature type="transmembrane region" description="Helical" evidence="9">
    <location>
        <begin position="276"/>
        <end position="295"/>
    </location>
</feature>
<evidence type="ECO:0000256" key="1">
    <source>
        <dbReference type="ARBA" id="ARBA00022448"/>
    </source>
</evidence>
<feature type="transmembrane region" description="Helical" evidence="9">
    <location>
        <begin position="518"/>
        <end position="540"/>
    </location>
</feature>
<dbReference type="EMBL" id="QFWG01000013">
    <property type="protein sequence ID" value="PWI27224.1"/>
    <property type="molecule type" value="Genomic_DNA"/>
</dbReference>
<proteinExistence type="inferred from homology"/>
<comment type="subcellular location">
    <subcellularLocation>
        <location evidence="9">Cell membrane</location>
        <topology evidence="9">Multi-pass membrane protein</topology>
    </subcellularLocation>
</comment>
<evidence type="ECO:0000256" key="9">
    <source>
        <dbReference type="HAMAP-Rule" id="MF_00275"/>
    </source>
</evidence>
<comment type="caution">
    <text evidence="10">The sequence shown here is derived from an EMBL/GenBank/DDBJ whole genome shotgun (WGS) entry which is preliminary data.</text>
</comment>
<keyword evidence="4 9" id="KW-0812">Transmembrane</keyword>
<evidence type="ECO:0000256" key="8">
    <source>
        <dbReference type="ARBA" id="ARBA00023136"/>
    </source>
</evidence>
<keyword evidence="5 9" id="KW-0630">Potassium</keyword>
<feature type="transmembrane region" description="Helical" evidence="9">
    <location>
        <begin position="321"/>
        <end position="339"/>
    </location>
</feature>
<name>A0ABX5L531_9MICC</name>
<evidence type="ECO:0000256" key="5">
    <source>
        <dbReference type="ARBA" id="ARBA00022958"/>
    </source>
</evidence>
<keyword evidence="8 9" id="KW-0472">Membrane</keyword>
<dbReference type="Proteomes" id="UP000245514">
    <property type="component" value="Unassembled WGS sequence"/>
</dbReference>
<evidence type="ECO:0000313" key="10">
    <source>
        <dbReference type="EMBL" id="PWI27224.1"/>
    </source>
</evidence>
<evidence type="ECO:0000256" key="4">
    <source>
        <dbReference type="ARBA" id="ARBA00022692"/>
    </source>
</evidence>
<dbReference type="NCBIfam" id="TIGR00680">
    <property type="entry name" value="kdpA"/>
    <property type="match status" value="1"/>
</dbReference>
<keyword evidence="11" id="KW-1185">Reference proteome</keyword>
<reference evidence="10 11" key="1">
    <citation type="submission" date="2018-05" db="EMBL/GenBank/DDBJ databases">
        <title>Draft Genome Sequence of Arthrobacter cumminsii IME1328, Isolated from a Patient Who Suffered from Foot Ulcers in China.</title>
        <authorList>
            <person name="Li M."/>
            <person name="Jiang Z."/>
            <person name="Sun Q."/>
            <person name="Tong Y."/>
        </authorList>
    </citation>
    <scope>NUCLEOTIDE SEQUENCE [LARGE SCALE GENOMIC DNA]</scope>
    <source>
        <strain evidence="10 11">IME1328</strain>
    </source>
</reference>
<evidence type="ECO:0000256" key="7">
    <source>
        <dbReference type="ARBA" id="ARBA00023065"/>
    </source>
</evidence>
<gene>
    <name evidence="9" type="primary">kdpA</name>
    <name evidence="10" type="ORF">CAY35_08660</name>
</gene>
<keyword evidence="2 9" id="KW-1003">Cell membrane</keyword>
<organism evidence="10 11">
    <name type="scientific">Pseudoglutamicibacter cumminsii</name>
    <dbReference type="NCBI Taxonomy" id="156979"/>
    <lineage>
        <taxon>Bacteria</taxon>
        <taxon>Bacillati</taxon>
        <taxon>Actinomycetota</taxon>
        <taxon>Actinomycetes</taxon>
        <taxon>Micrococcales</taxon>
        <taxon>Micrococcaceae</taxon>
        <taxon>Pseudoglutamicibacter</taxon>
    </lineage>
</organism>